<evidence type="ECO:0000313" key="2">
    <source>
        <dbReference type="WBParaSite" id="ES5_v2.g26367.t1"/>
    </source>
</evidence>
<organism evidence="1 2">
    <name type="scientific">Panagrolaimus sp. ES5</name>
    <dbReference type="NCBI Taxonomy" id="591445"/>
    <lineage>
        <taxon>Eukaryota</taxon>
        <taxon>Metazoa</taxon>
        <taxon>Ecdysozoa</taxon>
        <taxon>Nematoda</taxon>
        <taxon>Chromadorea</taxon>
        <taxon>Rhabditida</taxon>
        <taxon>Tylenchina</taxon>
        <taxon>Panagrolaimomorpha</taxon>
        <taxon>Panagrolaimoidea</taxon>
        <taxon>Panagrolaimidae</taxon>
        <taxon>Panagrolaimus</taxon>
    </lineage>
</organism>
<name>A0AC34G9H2_9BILA</name>
<dbReference type="WBParaSite" id="ES5_v2.g26367.t1">
    <property type="protein sequence ID" value="ES5_v2.g26367.t1"/>
    <property type="gene ID" value="ES5_v2.g26367"/>
</dbReference>
<protein>
    <submittedName>
        <fullName evidence="2">Glutathione S-transferase</fullName>
    </submittedName>
</protein>
<evidence type="ECO:0000313" key="1">
    <source>
        <dbReference type="Proteomes" id="UP000887579"/>
    </source>
</evidence>
<proteinExistence type="predicted"/>
<dbReference type="Proteomes" id="UP000887579">
    <property type="component" value="Unplaced"/>
</dbReference>
<reference evidence="2" key="1">
    <citation type="submission" date="2022-11" db="UniProtKB">
        <authorList>
            <consortium name="WormBaseParasite"/>
        </authorList>
    </citation>
    <scope>IDENTIFICATION</scope>
</reference>
<sequence length="203" mass="23550">MSDYELLYPKFYFCDRATSIRLLLTYVGIPFKDSTFERTKEWPLLKSSLPFGQGPVLIINKNVKIAQTIAILQYLAKEYGLEPKGNLNQAFAEMFAHQCQDTIFAIRPWVMANINEKSEKEITEAWNTVAVPKFRDMFAKFFEEQLKKNGSGYLIGDTITWVDFFAANLCEMMQHLGNISIFDDFPNLKLHWKSIFTHPKLIT</sequence>
<accession>A0AC34G9H2</accession>